<evidence type="ECO:0000256" key="1">
    <source>
        <dbReference type="SAM" id="SignalP"/>
    </source>
</evidence>
<evidence type="ECO:0000313" key="2">
    <source>
        <dbReference type="EMBL" id="MBC8562234.1"/>
    </source>
</evidence>
<name>A0ABR7N0R6_9FIRM</name>
<keyword evidence="3" id="KW-1185">Reference proteome</keyword>
<dbReference type="InterPro" id="IPR027304">
    <property type="entry name" value="Trigger_fact/SurA_dom_sf"/>
</dbReference>
<sequence>MQRKKWISGLCIAMAAALVFTGCGHKKSSREEKGTTVSSGTVVMMVGDDQVRYSEVMAYCYFLKCQYEDSFGKELWQYKLDDNETIGDQAKQEIVNMITQLKVISDVAQQQEVSLSADEQDEALRQAESLVQNAKAADKKEYGLSVQKISEIYQENLLAEKMFYVATDEADTNVTDEEASEAIRKEAAKTASGSALQTEEDISITQDMIDQQKEKIIRQRQSDMFVKKYNQWLQDKKVDINQSFWNDFTL</sequence>
<accession>A0ABR7N0R6</accession>
<dbReference type="RefSeq" id="WP_249297722.1">
    <property type="nucleotide sequence ID" value="NZ_JACRSX010000006.1"/>
</dbReference>
<feature type="signal peptide" evidence="1">
    <location>
        <begin position="1"/>
        <end position="21"/>
    </location>
</feature>
<dbReference type="Pfam" id="PF13624">
    <property type="entry name" value="SurA_N_3"/>
    <property type="match status" value="1"/>
</dbReference>
<protein>
    <submittedName>
        <fullName evidence="2">SurA N-terminal domain-containing protein</fullName>
    </submittedName>
</protein>
<comment type="caution">
    <text evidence="2">The sequence shown here is derived from an EMBL/GenBank/DDBJ whole genome shotgun (WGS) entry which is preliminary data.</text>
</comment>
<organism evidence="2 3">
    <name type="scientific">Jutongia huaianensis</name>
    <dbReference type="NCBI Taxonomy" id="2763668"/>
    <lineage>
        <taxon>Bacteria</taxon>
        <taxon>Bacillati</taxon>
        <taxon>Bacillota</taxon>
        <taxon>Clostridia</taxon>
        <taxon>Lachnospirales</taxon>
        <taxon>Lachnospiraceae</taxon>
        <taxon>Jutongia</taxon>
    </lineage>
</organism>
<keyword evidence="1" id="KW-0732">Signal</keyword>
<dbReference type="Proteomes" id="UP000606193">
    <property type="component" value="Unassembled WGS sequence"/>
</dbReference>
<proteinExistence type="predicted"/>
<feature type="chain" id="PRO_5045124939" evidence="1">
    <location>
        <begin position="22"/>
        <end position="250"/>
    </location>
</feature>
<gene>
    <name evidence="2" type="ORF">H8704_06265</name>
</gene>
<dbReference type="PROSITE" id="PS51257">
    <property type="entry name" value="PROKAR_LIPOPROTEIN"/>
    <property type="match status" value="1"/>
</dbReference>
<dbReference type="EMBL" id="JACRSX010000006">
    <property type="protein sequence ID" value="MBC8562234.1"/>
    <property type="molecule type" value="Genomic_DNA"/>
</dbReference>
<dbReference type="SUPFAM" id="SSF109998">
    <property type="entry name" value="Triger factor/SurA peptide-binding domain-like"/>
    <property type="match status" value="1"/>
</dbReference>
<evidence type="ECO:0000313" key="3">
    <source>
        <dbReference type="Proteomes" id="UP000606193"/>
    </source>
</evidence>
<reference evidence="2 3" key="1">
    <citation type="submission" date="2020-08" db="EMBL/GenBank/DDBJ databases">
        <title>Genome public.</title>
        <authorList>
            <person name="Liu C."/>
            <person name="Sun Q."/>
        </authorList>
    </citation>
    <scope>NUCLEOTIDE SEQUENCE [LARGE SCALE GENOMIC DNA]</scope>
    <source>
        <strain evidence="2 3">NSJ-37</strain>
    </source>
</reference>